<comment type="similarity">
    <text evidence="1">Belongs to the aldo/keto reductase family.</text>
</comment>
<name>A0A8H7PXC7_MORIS</name>
<feature type="domain" description="NADP-dependent oxidoreductase" evidence="7">
    <location>
        <begin position="15"/>
        <end position="270"/>
    </location>
</feature>
<dbReference type="InterPro" id="IPR020471">
    <property type="entry name" value="AKR"/>
</dbReference>
<feature type="binding site" evidence="5">
    <location>
        <position position="106"/>
    </location>
    <ligand>
        <name>substrate</name>
    </ligand>
</feature>
<dbReference type="Gene3D" id="3.20.20.100">
    <property type="entry name" value="NADP-dependent oxidoreductase domain"/>
    <property type="match status" value="1"/>
</dbReference>
<evidence type="ECO:0000313" key="8">
    <source>
        <dbReference type="EMBL" id="KAG2180886.1"/>
    </source>
</evidence>
<dbReference type="PANTHER" id="PTHR43827:SF3">
    <property type="entry name" value="NADP-DEPENDENT OXIDOREDUCTASE DOMAIN-CONTAINING PROTEIN"/>
    <property type="match status" value="1"/>
</dbReference>
<keyword evidence="9" id="KW-1185">Reference proteome</keyword>
<accession>A0A8H7PXC7</accession>
<gene>
    <name evidence="8" type="ORF">INT43_008466</name>
</gene>
<dbReference type="PROSITE" id="PS00062">
    <property type="entry name" value="ALDOKETO_REDUCTASE_2"/>
    <property type="match status" value="1"/>
</dbReference>
<keyword evidence="2" id="KW-0521">NADP</keyword>
<reference evidence="8" key="1">
    <citation type="submission" date="2020-12" db="EMBL/GenBank/DDBJ databases">
        <title>Metabolic potential, ecology and presence of endohyphal bacteria is reflected in genomic diversity of Mucoromycotina.</title>
        <authorList>
            <person name="Muszewska A."/>
            <person name="Okrasinska A."/>
            <person name="Steczkiewicz K."/>
            <person name="Drgas O."/>
            <person name="Orlowska M."/>
            <person name="Perlinska-Lenart U."/>
            <person name="Aleksandrzak-Piekarczyk T."/>
            <person name="Szatraj K."/>
            <person name="Zielenkiewicz U."/>
            <person name="Pilsyk S."/>
            <person name="Malc E."/>
            <person name="Mieczkowski P."/>
            <person name="Kruszewska J.S."/>
            <person name="Biernat P."/>
            <person name="Pawlowska J."/>
        </authorList>
    </citation>
    <scope>NUCLEOTIDE SEQUENCE</scope>
    <source>
        <strain evidence="8">WA0000067209</strain>
    </source>
</reference>
<evidence type="ECO:0000256" key="6">
    <source>
        <dbReference type="PIRSR" id="PIRSR000097-3"/>
    </source>
</evidence>
<dbReference type="Pfam" id="PF00248">
    <property type="entry name" value="Aldo_ket_red"/>
    <property type="match status" value="1"/>
</dbReference>
<evidence type="ECO:0000256" key="2">
    <source>
        <dbReference type="ARBA" id="ARBA00022857"/>
    </source>
</evidence>
<sequence length="284" mass="32284">MRSFQLSNGVLIPAVGLGTFRIRGDEVERVVKYAVEKCNYQLIDTAGIYRNEAAIGNAVKELGCRADIFLTSKLSPHHQGYEEAKTAFAKSISDLQVSYLDLYLIHWPGKSGQKVENPDNESARAGSWKALEELYNVGKIRAIGVSNYTVRHLEQLEKTATLLPHVVQNEYHPLLANDPVPEWCRSRGIIFQSYSTLGEGHLVKEQEKYPILTRLSDKYKVSISQILLRWSLQKGIPVVPKSTKEAHLEQNIDVYHFEIDHDDMLQVDQLHCGQKFCWNSVNVY</sequence>
<evidence type="ECO:0000256" key="4">
    <source>
        <dbReference type="PIRSR" id="PIRSR000097-1"/>
    </source>
</evidence>
<evidence type="ECO:0000256" key="1">
    <source>
        <dbReference type="ARBA" id="ARBA00007905"/>
    </source>
</evidence>
<protein>
    <recommendedName>
        <fullName evidence="7">NADP-dependent oxidoreductase domain-containing protein</fullName>
    </recommendedName>
</protein>
<keyword evidence="3" id="KW-0560">Oxidoreductase</keyword>
<dbReference type="OrthoDB" id="416253at2759"/>
<dbReference type="PANTHER" id="PTHR43827">
    <property type="entry name" value="2,5-DIKETO-D-GLUCONIC ACID REDUCTASE"/>
    <property type="match status" value="1"/>
</dbReference>
<proteinExistence type="inferred from homology"/>
<evidence type="ECO:0000313" key="9">
    <source>
        <dbReference type="Proteomes" id="UP000654370"/>
    </source>
</evidence>
<evidence type="ECO:0000256" key="5">
    <source>
        <dbReference type="PIRSR" id="PIRSR000097-2"/>
    </source>
</evidence>
<dbReference type="InterPro" id="IPR018170">
    <property type="entry name" value="Aldo/ket_reductase_CS"/>
</dbReference>
<feature type="site" description="Lowers pKa of active site Tyr" evidence="6">
    <location>
        <position position="73"/>
    </location>
</feature>
<dbReference type="PIRSF" id="PIRSF000097">
    <property type="entry name" value="AKR"/>
    <property type="match status" value="1"/>
</dbReference>
<dbReference type="InterPro" id="IPR036812">
    <property type="entry name" value="NAD(P)_OxRdtase_dom_sf"/>
</dbReference>
<dbReference type="EMBL" id="JAEPQZ010000005">
    <property type="protein sequence ID" value="KAG2180886.1"/>
    <property type="molecule type" value="Genomic_DNA"/>
</dbReference>
<dbReference type="SUPFAM" id="SSF51430">
    <property type="entry name" value="NAD(P)-linked oxidoreductase"/>
    <property type="match status" value="1"/>
</dbReference>
<comment type="caution">
    <text evidence="8">The sequence shown here is derived from an EMBL/GenBank/DDBJ whole genome shotgun (WGS) entry which is preliminary data.</text>
</comment>
<dbReference type="AlphaFoldDB" id="A0A8H7PXC7"/>
<dbReference type="GO" id="GO:0016616">
    <property type="term" value="F:oxidoreductase activity, acting on the CH-OH group of donors, NAD or NADP as acceptor"/>
    <property type="evidence" value="ECO:0007669"/>
    <property type="project" value="UniProtKB-ARBA"/>
</dbReference>
<dbReference type="PRINTS" id="PR00069">
    <property type="entry name" value="ALDKETRDTASE"/>
</dbReference>
<dbReference type="InterPro" id="IPR023210">
    <property type="entry name" value="NADP_OxRdtase_dom"/>
</dbReference>
<dbReference type="Proteomes" id="UP000654370">
    <property type="component" value="Unassembled WGS sequence"/>
</dbReference>
<evidence type="ECO:0000259" key="7">
    <source>
        <dbReference type="Pfam" id="PF00248"/>
    </source>
</evidence>
<feature type="active site" description="Proton donor" evidence="4">
    <location>
        <position position="49"/>
    </location>
</feature>
<dbReference type="FunFam" id="3.20.20.100:FF:000002">
    <property type="entry name" value="2,5-diketo-D-gluconic acid reductase A"/>
    <property type="match status" value="1"/>
</dbReference>
<evidence type="ECO:0000256" key="3">
    <source>
        <dbReference type="ARBA" id="ARBA00023002"/>
    </source>
</evidence>
<organism evidence="8 9">
    <name type="scientific">Mortierella isabellina</name>
    <name type="common">Filamentous fungus</name>
    <name type="synonym">Umbelopsis isabellina</name>
    <dbReference type="NCBI Taxonomy" id="91625"/>
    <lineage>
        <taxon>Eukaryota</taxon>
        <taxon>Fungi</taxon>
        <taxon>Fungi incertae sedis</taxon>
        <taxon>Mucoromycota</taxon>
        <taxon>Mucoromycotina</taxon>
        <taxon>Umbelopsidomycetes</taxon>
        <taxon>Umbelopsidales</taxon>
        <taxon>Umbelopsidaceae</taxon>
        <taxon>Umbelopsis</taxon>
    </lineage>
</organism>